<dbReference type="OrthoDB" id="202021at2157"/>
<evidence type="ECO:0000313" key="4">
    <source>
        <dbReference type="EMBL" id="CQR50083.1"/>
    </source>
</evidence>
<proteinExistence type="predicted"/>
<dbReference type="PANTHER" id="PTHR34236:SF1">
    <property type="entry name" value="DIMETHYL SULFOXIDE REDUCTASE TRANSCRIPTIONAL ACTIVATOR"/>
    <property type="match status" value="1"/>
</dbReference>
<dbReference type="AlphaFoldDB" id="A0A0D6JR13"/>
<sequence>MTITTEIVIRSSALPFVSLAQSVPSNQIECVHGLCHEGNSRVFMVYVEPDAGVSEADLLAFDEVVAADALGRASGKDVFQTTIELDDVVSEAFAPERFTATQMERTVVTPEGWYEKKLFQNYNAFNGMRTRCEEYGISIELISITQNPRERDESSQYGLTDRQQEALTLAISRGYYESPRQVSTEELAQEMDISQPSMSSLLRRGERQLLTSALGSQAQVNTVSR</sequence>
<accession>A0A0D6JR13</accession>
<dbReference type="EMBL" id="CSTE01000002">
    <property type="protein sequence ID" value="CQR50083.1"/>
    <property type="molecule type" value="Genomic_DNA"/>
</dbReference>
<evidence type="ECO:0000256" key="1">
    <source>
        <dbReference type="ARBA" id="ARBA00023015"/>
    </source>
</evidence>
<dbReference type="Proteomes" id="UP000198902">
    <property type="component" value="Unassembled WGS sequence"/>
</dbReference>
<dbReference type="PANTHER" id="PTHR34236">
    <property type="entry name" value="DIMETHYL SULFOXIDE REDUCTASE TRANSCRIPTIONAL ACTIVATOR"/>
    <property type="match status" value="1"/>
</dbReference>
<dbReference type="Pfam" id="PF04967">
    <property type="entry name" value="HTH_10"/>
    <property type="match status" value="1"/>
</dbReference>
<reference evidence="5" key="1">
    <citation type="submission" date="2015-03" db="EMBL/GenBank/DDBJ databases">
        <authorList>
            <person name="Urmite Genomes"/>
        </authorList>
    </citation>
    <scope>NUCLEOTIDE SEQUENCE [LARGE SCALE GENOMIC DNA]</scope>
    <source>
        <strain evidence="5">Arc-Hr</strain>
    </source>
</reference>
<keyword evidence="5" id="KW-1185">Reference proteome</keyword>
<dbReference type="InterPro" id="IPR007050">
    <property type="entry name" value="HTH_bacterioopsin"/>
</dbReference>
<evidence type="ECO:0000259" key="3">
    <source>
        <dbReference type="Pfam" id="PF04967"/>
    </source>
</evidence>
<feature type="domain" description="HTH bat-type" evidence="3">
    <location>
        <begin position="159"/>
        <end position="210"/>
    </location>
</feature>
<name>A0A0D6JR13_9EURY</name>
<gene>
    <name evidence="4" type="ORF">BN996_01560</name>
</gene>
<keyword evidence="2" id="KW-0804">Transcription</keyword>
<evidence type="ECO:0000256" key="2">
    <source>
        <dbReference type="ARBA" id="ARBA00023163"/>
    </source>
</evidence>
<keyword evidence="1" id="KW-0805">Transcription regulation</keyword>
<organism evidence="4 5">
    <name type="scientific">Haloferax massiliensis</name>
    <dbReference type="NCBI Taxonomy" id="1476858"/>
    <lineage>
        <taxon>Archaea</taxon>
        <taxon>Methanobacteriati</taxon>
        <taxon>Methanobacteriota</taxon>
        <taxon>Stenosarchaea group</taxon>
        <taxon>Halobacteria</taxon>
        <taxon>Halobacteriales</taxon>
        <taxon>Haloferacaceae</taxon>
        <taxon>Haloferax</taxon>
    </lineage>
</organism>
<protein>
    <submittedName>
        <fullName evidence="4">HTH DNA binding domain protein</fullName>
    </submittedName>
</protein>
<evidence type="ECO:0000313" key="5">
    <source>
        <dbReference type="Proteomes" id="UP000198902"/>
    </source>
</evidence>
<dbReference type="RefSeq" id="WP_089777996.1">
    <property type="nucleotide sequence ID" value="NZ_CABLRR010000002.1"/>
</dbReference>